<reference evidence="3" key="1">
    <citation type="journal article" date="2017" name="Genome Biol.">
        <title>Comparative genomics reveals high biological diversity and specific adaptations in the industrially and medically important fungal genus Aspergillus.</title>
        <authorList>
            <person name="de Vries R.P."/>
            <person name="Riley R."/>
            <person name="Wiebenga A."/>
            <person name="Aguilar-Osorio G."/>
            <person name="Amillis S."/>
            <person name="Uchima C.A."/>
            <person name="Anderluh G."/>
            <person name="Asadollahi M."/>
            <person name="Askin M."/>
            <person name="Barry K."/>
            <person name="Battaglia E."/>
            <person name="Bayram O."/>
            <person name="Benocci T."/>
            <person name="Braus-Stromeyer S.A."/>
            <person name="Caldana C."/>
            <person name="Canovas D."/>
            <person name="Cerqueira G.C."/>
            <person name="Chen F."/>
            <person name="Chen W."/>
            <person name="Choi C."/>
            <person name="Clum A."/>
            <person name="Dos Santos R.A."/>
            <person name="Damasio A.R."/>
            <person name="Diallinas G."/>
            <person name="Emri T."/>
            <person name="Fekete E."/>
            <person name="Flipphi M."/>
            <person name="Freyberg S."/>
            <person name="Gallo A."/>
            <person name="Gournas C."/>
            <person name="Habgood R."/>
            <person name="Hainaut M."/>
            <person name="Harispe M.L."/>
            <person name="Henrissat B."/>
            <person name="Hilden K.S."/>
            <person name="Hope R."/>
            <person name="Hossain A."/>
            <person name="Karabika E."/>
            <person name="Karaffa L."/>
            <person name="Karanyi Z."/>
            <person name="Krasevec N."/>
            <person name="Kuo A."/>
            <person name="Kusch H."/>
            <person name="LaButti K."/>
            <person name="Lagendijk E.L."/>
            <person name="Lapidus A."/>
            <person name="Levasseur A."/>
            <person name="Lindquist E."/>
            <person name="Lipzen A."/>
            <person name="Logrieco A.F."/>
            <person name="MacCabe A."/>
            <person name="Maekelae M.R."/>
            <person name="Malavazi I."/>
            <person name="Melin P."/>
            <person name="Meyer V."/>
            <person name="Mielnichuk N."/>
            <person name="Miskei M."/>
            <person name="Molnar A.P."/>
            <person name="Mule G."/>
            <person name="Ngan C.Y."/>
            <person name="Orejas M."/>
            <person name="Orosz E."/>
            <person name="Ouedraogo J.P."/>
            <person name="Overkamp K.M."/>
            <person name="Park H.-S."/>
            <person name="Perrone G."/>
            <person name="Piumi F."/>
            <person name="Punt P.J."/>
            <person name="Ram A.F."/>
            <person name="Ramon A."/>
            <person name="Rauscher S."/>
            <person name="Record E."/>
            <person name="Riano-Pachon D.M."/>
            <person name="Robert V."/>
            <person name="Roehrig J."/>
            <person name="Ruller R."/>
            <person name="Salamov A."/>
            <person name="Salih N.S."/>
            <person name="Samson R.A."/>
            <person name="Sandor E."/>
            <person name="Sanguinetti M."/>
            <person name="Schuetze T."/>
            <person name="Sepcic K."/>
            <person name="Shelest E."/>
            <person name="Sherlock G."/>
            <person name="Sophianopoulou V."/>
            <person name="Squina F.M."/>
            <person name="Sun H."/>
            <person name="Susca A."/>
            <person name="Todd R.B."/>
            <person name="Tsang A."/>
            <person name="Unkles S.E."/>
            <person name="van de Wiele N."/>
            <person name="van Rossen-Uffink D."/>
            <person name="Oliveira J.V."/>
            <person name="Vesth T.C."/>
            <person name="Visser J."/>
            <person name="Yu J.-H."/>
            <person name="Zhou M."/>
            <person name="Andersen M.R."/>
            <person name="Archer D.B."/>
            <person name="Baker S.E."/>
            <person name="Benoit I."/>
            <person name="Brakhage A.A."/>
            <person name="Braus G.H."/>
            <person name="Fischer R."/>
            <person name="Frisvad J.C."/>
            <person name="Goldman G.H."/>
            <person name="Houbraken J."/>
            <person name="Oakley B."/>
            <person name="Pocsi I."/>
            <person name="Scazzocchio C."/>
            <person name="Seiboth B."/>
            <person name="vanKuyk P.A."/>
            <person name="Wortman J."/>
            <person name="Dyer P.S."/>
            <person name="Grigoriev I.V."/>
        </authorList>
    </citation>
    <scope>NUCLEOTIDE SEQUENCE [LARGE SCALE GENOMIC DNA]</scope>
    <source>
        <strain evidence="3">CBS 506.65</strain>
    </source>
</reference>
<feature type="compositionally biased region" description="Low complexity" evidence="1">
    <location>
        <begin position="46"/>
        <end position="55"/>
    </location>
</feature>
<protein>
    <submittedName>
        <fullName evidence="2">Uncharacterized protein</fullName>
    </submittedName>
</protein>
<organism evidence="2 3">
    <name type="scientific">Penicilliopsis zonata CBS 506.65</name>
    <dbReference type="NCBI Taxonomy" id="1073090"/>
    <lineage>
        <taxon>Eukaryota</taxon>
        <taxon>Fungi</taxon>
        <taxon>Dikarya</taxon>
        <taxon>Ascomycota</taxon>
        <taxon>Pezizomycotina</taxon>
        <taxon>Eurotiomycetes</taxon>
        <taxon>Eurotiomycetidae</taxon>
        <taxon>Eurotiales</taxon>
        <taxon>Aspergillaceae</taxon>
        <taxon>Penicilliopsis</taxon>
    </lineage>
</organism>
<sequence>MYSYSQDLRFLVLSPIHYGPDESAVDDQPAVNDSLPVFPTLHRSDSTSSTDSTVSRMSETDSRLPSQFLFLGYPPVRREETTSRRPSAAAPSPSGFLFLGYDKPSPTRARPTPASAARKSIGPPMGFLYLGHD</sequence>
<dbReference type="AlphaFoldDB" id="A0A1L9SF04"/>
<evidence type="ECO:0000313" key="2">
    <source>
        <dbReference type="EMBL" id="OJJ45604.1"/>
    </source>
</evidence>
<dbReference type="EMBL" id="KV878344">
    <property type="protein sequence ID" value="OJJ45604.1"/>
    <property type="molecule type" value="Genomic_DNA"/>
</dbReference>
<dbReference type="VEuPathDB" id="FungiDB:ASPZODRAFT_143495"/>
<feature type="region of interest" description="Disordered" evidence="1">
    <location>
        <begin position="22"/>
        <end position="61"/>
    </location>
</feature>
<gene>
    <name evidence="2" type="ORF">ASPZODRAFT_143495</name>
</gene>
<feature type="compositionally biased region" description="Low complexity" evidence="1">
    <location>
        <begin position="103"/>
        <end position="120"/>
    </location>
</feature>
<evidence type="ECO:0000313" key="3">
    <source>
        <dbReference type="Proteomes" id="UP000184188"/>
    </source>
</evidence>
<keyword evidence="3" id="KW-1185">Reference proteome</keyword>
<dbReference type="Proteomes" id="UP000184188">
    <property type="component" value="Unassembled WGS sequence"/>
</dbReference>
<feature type="region of interest" description="Disordered" evidence="1">
    <location>
        <begin position="77"/>
        <end position="123"/>
    </location>
</feature>
<name>A0A1L9SF04_9EURO</name>
<dbReference type="GeneID" id="34611380"/>
<evidence type="ECO:0000256" key="1">
    <source>
        <dbReference type="SAM" id="MobiDB-lite"/>
    </source>
</evidence>
<dbReference type="RefSeq" id="XP_022580114.1">
    <property type="nucleotide sequence ID" value="XM_022724915.1"/>
</dbReference>
<proteinExistence type="predicted"/>
<accession>A0A1L9SF04</accession>